<dbReference type="GO" id="GO:0008483">
    <property type="term" value="F:transaminase activity"/>
    <property type="evidence" value="ECO:0007669"/>
    <property type="project" value="UniProtKB-KW"/>
</dbReference>
<reference evidence="5" key="1">
    <citation type="submission" date="2021-04" db="EMBL/GenBank/DDBJ databases">
        <title>A novel Synergistetes isolate from a pyrite-forming mixed culture.</title>
        <authorList>
            <person name="Bunk B."/>
            <person name="Sproer C."/>
            <person name="Spring S."/>
            <person name="Pester M."/>
        </authorList>
    </citation>
    <scope>NUCLEOTIDE SEQUENCE [LARGE SCALE GENOMIC DNA]</scope>
    <source>
        <strain evidence="5">J.5.4.2-T.3.5.2</strain>
    </source>
</reference>
<proteinExistence type="inferred from homology"/>
<evidence type="ECO:0000256" key="1">
    <source>
        <dbReference type="PIRSR" id="PIRSR000390-1"/>
    </source>
</evidence>
<dbReference type="Gene3D" id="3.40.640.10">
    <property type="entry name" value="Type I PLP-dependent aspartate aminotransferase-like (Major domain)"/>
    <property type="match status" value="1"/>
</dbReference>
<evidence type="ECO:0000313" key="5">
    <source>
        <dbReference type="Proteomes" id="UP000671879"/>
    </source>
</evidence>
<dbReference type="SUPFAM" id="SSF53383">
    <property type="entry name" value="PLP-dependent transferases"/>
    <property type="match status" value="1"/>
</dbReference>
<dbReference type="NCBIfam" id="TIGR03588">
    <property type="entry name" value="PseC"/>
    <property type="match status" value="1"/>
</dbReference>
<evidence type="ECO:0000256" key="3">
    <source>
        <dbReference type="RuleBase" id="RU004508"/>
    </source>
</evidence>
<gene>
    <name evidence="4" type="primary">pseC</name>
    <name evidence="4" type="ORF">KAR29_08775</name>
</gene>
<dbReference type="InterPro" id="IPR000653">
    <property type="entry name" value="DegT/StrS_aminotransferase"/>
</dbReference>
<protein>
    <submittedName>
        <fullName evidence="4">UDP-4-amino-4, 6-dideoxy-N-acetyl-beta-L-altrosamine transaminase</fullName>
        <ecNumber evidence="4">2.6.1.92</ecNumber>
    </submittedName>
</protein>
<keyword evidence="4" id="KW-0808">Transferase</keyword>
<dbReference type="KEGG" id="aram:KAR29_08775"/>
<dbReference type="EC" id="2.6.1.92" evidence="4"/>
<dbReference type="PANTHER" id="PTHR30244">
    <property type="entry name" value="TRANSAMINASE"/>
    <property type="match status" value="1"/>
</dbReference>
<dbReference type="GO" id="GO:0000271">
    <property type="term" value="P:polysaccharide biosynthetic process"/>
    <property type="evidence" value="ECO:0007669"/>
    <property type="project" value="TreeGrafter"/>
</dbReference>
<dbReference type="PANTHER" id="PTHR30244:SF34">
    <property type="entry name" value="DTDP-4-AMINO-4,6-DIDEOXYGALACTOSE TRANSAMINASE"/>
    <property type="match status" value="1"/>
</dbReference>
<feature type="modified residue" description="N6-(pyridoxal phosphate)lysine" evidence="2">
    <location>
        <position position="181"/>
    </location>
</feature>
<organism evidence="4 5">
    <name type="scientific">Aminithiophilus ramosus</name>
    <dbReference type="NCBI Taxonomy" id="3029084"/>
    <lineage>
        <taxon>Bacteria</taxon>
        <taxon>Thermotogati</taxon>
        <taxon>Synergistota</taxon>
        <taxon>Synergistia</taxon>
        <taxon>Synergistales</taxon>
        <taxon>Aminithiophilaceae</taxon>
        <taxon>Aminithiophilus</taxon>
    </lineage>
</organism>
<dbReference type="Pfam" id="PF01041">
    <property type="entry name" value="DegT_DnrJ_EryC1"/>
    <property type="match status" value="1"/>
</dbReference>
<dbReference type="PIRSF" id="PIRSF000390">
    <property type="entry name" value="PLP_StrS"/>
    <property type="match status" value="1"/>
</dbReference>
<dbReference type="EMBL" id="CP072943">
    <property type="protein sequence ID" value="QTX31461.1"/>
    <property type="molecule type" value="Genomic_DNA"/>
</dbReference>
<dbReference type="Gene3D" id="3.90.1150.10">
    <property type="entry name" value="Aspartate Aminotransferase, domain 1"/>
    <property type="match status" value="1"/>
</dbReference>
<keyword evidence="5" id="KW-1185">Reference proteome</keyword>
<dbReference type="GO" id="GO:0030170">
    <property type="term" value="F:pyridoxal phosphate binding"/>
    <property type="evidence" value="ECO:0007669"/>
    <property type="project" value="TreeGrafter"/>
</dbReference>
<comment type="similarity">
    <text evidence="3">Belongs to the DegT/DnrJ/EryC1 family.</text>
</comment>
<dbReference type="InterPro" id="IPR015422">
    <property type="entry name" value="PyrdxlP-dep_Trfase_small"/>
</dbReference>
<keyword evidence="4" id="KW-0032">Aminotransferase</keyword>
<evidence type="ECO:0000256" key="2">
    <source>
        <dbReference type="PIRSR" id="PIRSR000390-2"/>
    </source>
</evidence>
<sequence>MTSYLPYGHQWIDDDDVAAVVSAMKGDWLTQGPAIEAFEAAVSGYVGAAHAVAFCNGTAALHGAYHAAGVVAGDEVIVPPLTFAATANAAVYLGARPVFADISPETLCLDAACAAEKVTERTKVVAPVSYAGFPADVEGCRRAAPDAVIVEDGCHALGGERGSRKIGSEADMTVFSFHPVKHVTTGEGGMVVTDDGTFARKLRLFRSHGITKDPDRMERPDEGPWYGEMIDLGYNYRLTDLQAALGLSQMRRLDAFVARRRHLAHLYDEALGGLERVTLPPRHKGHAYHLYPVRLPSSRRREIFEGLRKAGIGVQVHYLPVHLHPYYRRRFGLAEGDFPRAEAAYGGEISLPLFPAMADGDVDRVVEALRALLKS</sequence>
<dbReference type="InterPro" id="IPR020026">
    <property type="entry name" value="PseC"/>
</dbReference>
<dbReference type="Proteomes" id="UP000671879">
    <property type="component" value="Chromosome"/>
</dbReference>
<dbReference type="AlphaFoldDB" id="A0A9Q7ANN7"/>
<accession>A0A9Q7ANN7</accession>
<feature type="active site" description="Proton acceptor" evidence="1">
    <location>
        <position position="181"/>
    </location>
</feature>
<dbReference type="InterPro" id="IPR015421">
    <property type="entry name" value="PyrdxlP-dep_Trfase_major"/>
</dbReference>
<dbReference type="CDD" id="cd00616">
    <property type="entry name" value="AHBA_syn"/>
    <property type="match status" value="1"/>
</dbReference>
<name>A0A9Q7ANN7_9BACT</name>
<dbReference type="RefSeq" id="WP_274372626.1">
    <property type="nucleotide sequence ID" value="NZ_CP072943.1"/>
</dbReference>
<dbReference type="InterPro" id="IPR015424">
    <property type="entry name" value="PyrdxlP-dep_Trfase"/>
</dbReference>
<keyword evidence="2 3" id="KW-0663">Pyridoxal phosphate</keyword>
<evidence type="ECO:0000313" key="4">
    <source>
        <dbReference type="EMBL" id="QTX31461.1"/>
    </source>
</evidence>